<keyword evidence="2" id="KW-1185">Reference proteome</keyword>
<accession>A0A0A2L9Y8</accession>
<evidence type="ECO:0000313" key="1">
    <source>
        <dbReference type="EMBL" id="KGO75991.1"/>
    </source>
</evidence>
<gene>
    <name evidence="1" type="ORF">PITC_011480</name>
</gene>
<proteinExistence type="predicted"/>
<dbReference type="Proteomes" id="UP000030104">
    <property type="component" value="Unassembled WGS sequence"/>
</dbReference>
<protein>
    <submittedName>
        <fullName evidence="1">Uncharacterized protein</fullName>
    </submittedName>
</protein>
<evidence type="ECO:0000313" key="2">
    <source>
        <dbReference type="Proteomes" id="UP000030104"/>
    </source>
</evidence>
<comment type="caution">
    <text evidence="1">The sequence shown here is derived from an EMBL/GenBank/DDBJ whole genome shotgun (WGS) entry which is preliminary data.</text>
</comment>
<organism evidence="1 2">
    <name type="scientific">Penicillium italicum</name>
    <name type="common">Blue mold</name>
    <dbReference type="NCBI Taxonomy" id="40296"/>
    <lineage>
        <taxon>Eukaryota</taxon>
        <taxon>Fungi</taxon>
        <taxon>Dikarya</taxon>
        <taxon>Ascomycota</taxon>
        <taxon>Pezizomycotina</taxon>
        <taxon>Eurotiomycetes</taxon>
        <taxon>Eurotiomycetidae</taxon>
        <taxon>Eurotiales</taxon>
        <taxon>Aspergillaceae</taxon>
        <taxon>Penicillium</taxon>
    </lineage>
</organism>
<sequence>MSSPGFKKLTWWFKMLNLQRQSHISWHRARLREELCERRLAETGWQKLSETSDVLFSITRARYDGFPTRNPSCLTGLYSSPIYVYMLAKYTSRWSFFKAAALFCHARHWNRVQEVVNPSKDHKLTEVALRHNIDQKDFHRVSCRLRYIWPLFP</sequence>
<dbReference type="OMA" id="RWSFFKA"/>
<dbReference type="OrthoDB" id="3582307at2759"/>
<dbReference type="HOGENOM" id="CLU_1703782_0_0_1"/>
<reference evidence="1 2" key="1">
    <citation type="journal article" date="2015" name="Mol. Plant Microbe Interact.">
        <title>Genome, transcriptome, and functional analyses of Penicillium expansum provide new insights into secondary metabolism and pathogenicity.</title>
        <authorList>
            <person name="Ballester A.R."/>
            <person name="Marcet-Houben M."/>
            <person name="Levin E."/>
            <person name="Sela N."/>
            <person name="Selma-Lazaro C."/>
            <person name="Carmona L."/>
            <person name="Wisniewski M."/>
            <person name="Droby S."/>
            <person name="Gonzalez-Candelas L."/>
            <person name="Gabaldon T."/>
        </authorList>
    </citation>
    <scope>NUCLEOTIDE SEQUENCE [LARGE SCALE GENOMIC DNA]</scope>
    <source>
        <strain evidence="1 2">PHI-1</strain>
    </source>
</reference>
<dbReference type="EMBL" id="JQGA01000367">
    <property type="protein sequence ID" value="KGO75991.1"/>
    <property type="molecule type" value="Genomic_DNA"/>
</dbReference>
<dbReference type="PhylomeDB" id="A0A0A2L9Y8"/>
<name>A0A0A2L9Y8_PENIT</name>
<dbReference type="AlphaFoldDB" id="A0A0A2L9Y8"/>